<feature type="transmembrane region" description="Helical" evidence="1">
    <location>
        <begin position="56"/>
        <end position="75"/>
    </location>
</feature>
<dbReference type="Proteomes" id="UP001611383">
    <property type="component" value="Chromosome"/>
</dbReference>
<keyword evidence="1" id="KW-0472">Membrane</keyword>
<organism evidence="2 3">
    <name type="scientific">Archangium minus</name>
    <dbReference type="NCBI Taxonomy" id="83450"/>
    <lineage>
        <taxon>Bacteria</taxon>
        <taxon>Pseudomonadati</taxon>
        <taxon>Myxococcota</taxon>
        <taxon>Myxococcia</taxon>
        <taxon>Myxococcales</taxon>
        <taxon>Cystobacterineae</taxon>
        <taxon>Archangiaceae</taxon>
        <taxon>Archangium</taxon>
    </lineage>
</organism>
<evidence type="ECO:0008006" key="4">
    <source>
        <dbReference type="Google" id="ProtNLM"/>
    </source>
</evidence>
<dbReference type="RefSeq" id="WP_395823597.1">
    <property type="nucleotide sequence ID" value="NZ_CP043494.1"/>
</dbReference>
<keyword evidence="1" id="KW-1133">Transmembrane helix</keyword>
<reference evidence="2 3" key="1">
    <citation type="submission" date="2019-08" db="EMBL/GenBank/DDBJ databases">
        <title>Archangium and Cystobacter genomes.</title>
        <authorList>
            <person name="Chen I.-C.K."/>
            <person name="Wielgoss S."/>
        </authorList>
    </citation>
    <scope>NUCLEOTIDE SEQUENCE [LARGE SCALE GENOMIC DNA]</scope>
    <source>
        <strain evidence="2 3">Cbm 6</strain>
    </source>
</reference>
<protein>
    <recommendedName>
        <fullName evidence="4">DUF202 domain-containing protein</fullName>
    </recommendedName>
</protein>
<evidence type="ECO:0000313" key="2">
    <source>
        <dbReference type="EMBL" id="WNG46823.1"/>
    </source>
</evidence>
<keyword evidence="3" id="KW-1185">Reference proteome</keyword>
<sequence>MNAETQNLHEQLERLQEALSTRQSTLHFAHAGVSLVVALIFGGATAKLFWDSARAPYVAWLGLALTVGLAIYSLVRYRKGRTVLADELVRYETMLELRRRLRLDDPTALLPR</sequence>
<accession>A0ABY9WSU5</accession>
<name>A0ABY9WSU5_9BACT</name>
<evidence type="ECO:0000313" key="3">
    <source>
        <dbReference type="Proteomes" id="UP001611383"/>
    </source>
</evidence>
<keyword evidence="1" id="KW-0812">Transmembrane</keyword>
<feature type="transmembrane region" description="Helical" evidence="1">
    <location>
        <begin position="28"/>
        <end position="50"/>
    </location>
</feature>
<gene>
    <name evidence="2" type="ORF">F0U60_23890</name>
</gene>
<dbReference type="EMBL" id="CP043494">
    <property type="protein sequence ID" value="WNG46823.1"/>
    <property type="molecule type" value="Genomic_DNA"/>
</dbReference>
<proteinExistence type="predicted"/>
<evidence type="ECO:0000256" key="1">
    <source>
        <dbReference type="SAM" id="Phobius"/>
    </source>
</evidence>